<gene>
    <name evidence="2" type="ORF">F0U44_21115</name>
</gene>
<dbReference type="AlphaFoldDB" id="A0A5B1L4Q0"/>
<reference evidence="2 3" key="2">
    <citation type="submission" date="2019-09" db="EMBL/GenBank/DDBJ databases">
        <authorList>
            <person name="Jin C."/>
        </authorList>
    </citation>
    <scope>NUCLEOTIDE SEQUENCE [LARGE SCALE GENOMIC DNA]</scope>
    <source>
        <strain evidence="2 3">BN130099</strain>
    </source>
</reference>
<dbReference type="InterPro" id="IPR011044">
    <property type="entry name" value="Quino_amine_DH_bsu"/>
</dbReference>
<dbReference type="Proteomes" id="UP000325003">
    <property type="component" value="Unassembled WGS sequence"/>
</dbReference>
<organism evidence="2 3">
    <name type="scientific">Nocardioides humilatus</name>
    <dbReference type="NCBI Taxonomy" id="2607660"/>
    <lineage>
        <taxon>Bacteria</taxon>
        <taxon>Bacillati</taxon>
        <taxon>Actinomycetota</taxon>
        <taxon>Actinomycetes</taxon>
        <taxon>Propionibacteriales</taxon>
        <taxon>Nocardioidaceae</taxon>
        <taxon>Nocardioides</taxon>
    </lineage>
</organism>
<keyword evidence="1" id="KW-0472">Membrane</keyword>
<evidence type="ECO:0000313" key="3">
    <source>
        <dbReference type="Proteomes" id="UP000325003"/>
    </source>
</evidence>
<proteinExistence type="predicted"/>
<protein>
    <recommendedName>
        <fullName evidence="4">WD40 repeat domain-containing protein</fullName>
    </recommendedName>
</protein>
<dbReference type="SUPFAM" id="SSF50969">
    <property type="entry name" value="YVTN repeat-like/Quinoprotein amine dehydrogenase"/>
    <property type="match status" value="1"/>
</dbReference>
<sequence length="386" mass="41331">MNEHQLMETLHRVRDDILVGPPPVLQVTAAAARRQHRVRAGVIAATAAAVALAGTFVALRDDDPERPDPAIRPIENPAPVAWWGDGWLHVARAAVEMPRPDFLEPVGDGVVTWTQATPGGTESPLVHVADDGTSTTIGSRSGGFALASDVESGWVAWVDNPWGQDGTTELVVYDTRAGKEVGRRSLSEDGPRHEVLDEGPYPIAVEGSKVYYADWDADYRWDLAIDLPPTPVTDASTYLLGLTAGVTMTRTYDEHGYSSPTLELGGSLSVDLPYWAATLSPDGRYAAGGTSFGPAPRIYEIRPGRAIPTGQPDERSMLGYAFGSDGTITYTYGTPRRLTEEEVMNGPIPRSGSAAPYSIVTCVIATASCRTVVDDIDGDDGVKLQD</sequence>
<evidence type="ECO:0008006" key="4">
    <source>
        <dbReference type="Google" id="ProtNLM"/>
    </source>
</evidence>
<keyword evidence="3" id="KW-1185">Reference proteome</keyword>
<keyword evidence="1" id="KW-0812">Transmembrane</keyword>
<dbReference type="EMBL" id="VUJV01000009">
    <property type="protein sequence ID" value="KAA1415485.1"/>
    <property type="molecule type" value="Genomic_DNA"/>
</dbReference>
<evidence type="ECO:0000313" key="2">
    <source>
        <dbReference type="EMBL" id="KAA1415485.1"/>
    </source>
</evidence>
<comment type="caution">
    <text evidence="2">The sequence shown here is derived from an EMBL/GenBank/DDBJ whole genome shotgun (WGS) entry which is preliminary data.</text>
</comment>
<dbReference type="RefSeq" id="WP_149730359.1">
    <property type="nucleotide sequence ID" value="NZ_VUJV01000009.1"/>
</dbReference>
<feature type="transmembrane region" description="Helical" evidence="1">
    <location>
        <begin position="40"/>
        <end position="59"/>
    </location>
</feature>
<reference evidence="2 3" key="1">
    <citation type="submission" date="2019-09" db="EMBL/GenBank/DDBJ databases">
        <title>Nocardioides panacisoli sp. nov., isolated from the soil of a ginseng field.</title>
        <authorList>
            <person name="Cho C."/>
        </authorList>
    </citation>
    <scope>NUCLEOTIDE SEQUENCE [LARGE SCALE GENOMIC DNA]</scope>
    <source>
        <strain evidence="2 3">BN130099</strain>
    </source>
</reference>
<keyword evidence="1" id="KW-1133">Transmembrane helix</keyword>
<evidence type="ECO:0000256" key="1">
    <source>
        <dbReference type="SAM" id="Phobius"/>
    </source>
</evidence>
<name>A0A5B1L4Q0_9ACTN</name>
<accession>A0A5B1L4Q0</accession>